<dbReference type="InterPro" id="IPR008257">
    <property type="entry name" value="Pept_M19"/>
</dbReference>
<dbReference type="CDD" id="cd01301">
    <property type="entry name" value="rDP_like"/>
    <property type="match status" value="1"/>
</dbReference>
<dbReference type="EMBL" id="VULY01000018">
    <property type="protein sequence ID" value="MSR93933.1"/>
    <property type="molecule type" value="Genomic_DNA"/>
</dbReference>
<dbReference type="RefSeq" id="WP_154477177.1">
    <property type="nucleotide sequence ID" value="NZ_VULY01000018.1"/>
</dbReference>
<evidence type="ECO:0000313" key="1">
    <source>
        <dbReference type="EMBL" id="MSR93933.1"/>
    </source>
</evidence>
<dbReference type="InterPro" id="IPR032466">
    <property type="entry name" value="Metal_Hydrolase"/>
</dbReference>
<dbReference type="Pfam" id="PF01244">
    <property type="entry name" value="Peptidase_M19"/>
    <property type="match status" value="1"/>
</dbReference>
<dbReference type="GO" id="GO:0070573">
    <property type="term" value="F:metallodipeptidase activity"/>
    <property type="evidence" value="ECO:0007669"/>
    <property type="project" value="InterPro"/>
</dbReference>
<dbReference type="PANTHER" id="PTHR10443:SF12">
    <property type="entry name" value="DIPEPTIDASE"/>
    <property type="match status" value="1"/>
</dbReference>
<organism evidence="1 2">
    <name type="scientific">Suipraeoptans intestinalis</name>
    <dbReference type="NCBI Taxonomy" id="2606628"/>
    <lineage>
        <taxon>Bacteria</taxon>
        <taxon>Bacillati</taxon>
        <taxon>Bacillota</taxon>
        <taxon>Clostridia</taxon>
        <taxon>Lachnospirales</taxon>
        <taxon>Lachnospiraceae</taxon>
        <taxon>Suipraeoptans</taxon>
    </lineage>
</organism>
<proteinExistence type="predicted"/>
<dbReference type="AlphaFoldDB" id="A0A6N7USG5"/>
<accession>A0A6N7USG5</accession>
<reference evidence="1 2" key="1">
    <citation type="submission" date="2019-08" db="EMBL/GenBank/DDBJ databases">
        <title>In-depth cultivation of the pig gut microbiome towards novel bacterial diversity and tailored functional studies.</title>
        <authorList>
            <person name="Wylensek D."/>
            <person name="Hitch T.C.A."/>
            <person name="Clavel T."/>
        </authorList>
    </citation>
    <scope>NUCLEOTIDE SEQUENCE [LARGE SCALE GENOMIC DNA]</scope>
    <source>
        <strain evidence="1 2">68-1-5</strain>
    </source>
</reference>
<dbReference type="PROSITE" id="PS51365">
    <property type="entry name" value="RENAL_DIPEPTIDASE_2"/>
    <property type="match status" value="1"/>
</dbReference>
<gene>
    <name evidence="1" type="ORF">FYJ34_06620</name>
</gene>
<name>A0A6N7USG5_9FIRM</name>
<keyword evidence="2" id="KW-1185">Reference proteome</keyword>
<dbReference type="GO" id="GO:0006508">
    <property type="term" value="P:proteolysis"/>
    <property type="evidence" value="ECO:0007669"/>
    <property type="project" value="InterPro"/>
</dbReference>
<comment type="caution">
    <text evidence="1">The sequence shown here is derived from an EMBL/GenBank/DDBJ whole genome shotgun (WGS) entry which is preliminary data.</text>
</comment>
<sequence length="324" mass="36490">MNFDAHCDIWTDVTHHYLRGESDIFRKYHYERLKKGDIEGGIFVIWNDPPFDKDPLKRTRQMMEAIAQEEPLCADILTIARSYRDIQTAKKEGRMYTLIGLEGLKSIGEDLALIEEFYQFGARHAGLTWNEANPLATGIKGDPKRGLTDVGRQAVKKIQDLGILLDVSHLNDASFWDLLGVANGPVVASHSNCRALCDQKRNLTDAQLKELAKTGGVVGLNSFNEFVHDIESQQTLENLVKHLDHMVEVMGIDHVGFGFDFAEFLCGDTLSSFSSQSTPYTIGLEDASQVPGVIEEMRRIGFHPDEIEKIAYKNWHRVIEEVIG</sequence>
<dbReference type="PANTHER" id="PTHR10443">
    <property type="entry name" value="MICROSOMAL DIPEPTIDASE"/>
    <property type="match status" value="1"/>
</dbReference>
<dbReference type="Gene3D" id="3.20.20.140">
    <property type="entry name" value="Metal-dependent hydrolases"/>
    <property type="match status" value="1"/>
</dbReference>
<dbReference type="SUPFAM" id="SSF51556">
    <property type="entry name" value="Metallo-dependent hydrolases"/>
    <property type="match status" value="1"/>
</dbReference>
<protein>
    <submittedName>
        <fullName evidence="1">Membrane dipeptidase</fullName>
    </submittedName>
</protein>
<evidence type="ECO:0000313" key="2">
    <source>
        <dbReference type="Proteomes" id="UP000434409"/>
    </source>
</evidence>
<dbReference type="Proteomes" id="UP000434409">
    <property type="component" value="Unassembled WGS sequence"/>
</dbReference>